<sequence length="113" mass="12367">MTKAVGWSNWLCPPATKYHTDRNNIVTVAGMTGTSRNGNHPVTLEGTLASDLYISNPNNIADMHIAMINRFFTKQMKLTRLPLLHLGTVFLTLNTNIVVQIISSTENAISVGA</sequence>
<name>A0A3B0Y1H4_9ZZZZ</name>
<organism evidence="1">
    <name type="scientific">hydrothermal vent metagenome</name>
    <dbReference type="NCBI Taxonomy" id="652676"/>
    <lineage>
        <taxon>unclassified sequences</taxon>
        <taxon>metagenomes</taxon>
        <taxon>ecological metagenomes</taxon>
    </lineage>
</organism>
<proteinExistence type="predicted"/>
<reference evidence="1" key="1">
    <citation type="submission" date="2018-06" db="EMBL/GenBank/DDBJ databases">
        <authorList>
            <person name="Zhirakovskaya E."/>
        </authorList>
    </citation>
    <scope>NUCLEOTIDE SEQUENCE</scope>
</reference>
<protein>
    <submittedName>
        <fullName evidence="1">Uncharacterized protein</fullName>
    </submittedName>
</protein>
<accession>A0A3B0Y1H4</accession>
<evidence type="ECO:0000313" key="1">
    <source>
        <dbReference type="EMBL" id="VAW69437.1"/>
    </source>
</evidence>
<gene>
    <name evidence="1" type="ORF">MNBD_GAMMA09-3724</name>
</gene>
<dbReference type="EMBL" id="UOFI01000159">
    <property type="protein sequence ID" value="VAW69437.1"/>
    <property type="molecule type" value="Genomic_DNA"/>
</dbReference>
<dbReference type="AlphaFoldDB" id="A0A3B0Y1H4"/>